<sequence>MPAWLQQLTKSLHKTRSQPESRYFQLATVDSHGAPKCRTVVFRGLVDETALSIISDTRSQKWPELEKASRAEICWYFTKTREQYRFTTHCRRFSASQGGEFVQQYWCKLSDAGKKQFFWGEPGETRDPSYPLKSHGDFSVPPPHFGVMLFDVDKVDYLNLRGNPQQREIHTRDDHGSWETHAIIP</sequence>
<evidence type="ECO:0000259" key="1">
    <source>
        <dbReference type="Pfam" id="PF12766"/>
    </source>
</evidence>
<dbReference type="InterPro" id="IPR024624">
    <property type="entry name" value="Pyridox_Oxase_Alr4036_FMN-bd"/>
</dbReference>
<evidence type="ECO:0000313" key="2">
    <source>
        <dbReference type="EMBL" id="GGW76882.1"/>
    </source>
</evidence>
<feature type="domain" description="Pyridoxamine 5'-phosphate oxidase Alr4036 family FMN-binding" evidence="1">
    <location>
        <begin position="1"/>
        <end position="90"/>
    </location>
</feature>
<proteinExistence type="predicted"/>
<dbReference type="Pfam" id="PF12766">
    <property type="entry name" value="Pyridox_oxase_2"/>
    <property type="match status" value="1"/>
</dbReference>
<dbReference type="SUPFAM" id="SSF50475">
    <property type="entry name" value="FMN-binding split barrel"/>
    <property type="match status" value="1"/>
</dbReference>
<evidence type="ECO:0000313" key="3">
    <source>
        <dbReference type="Proteomes" id="UP000631300"/>
    </source>
</evidence>
<dbReference type="RefSeq" id="WP_189403703.1">
    <property type="nucleotide sequence ID" value="NZ_BMXP01000001.1"/>
</dbReference>
<dbReference type="InterPro" id="IPR012349">
    <property type="entry name" value="Split_barrel_FMN-bd"/>
</dbReference>
<dbReference type="EMBL" id="BMXP01000001">
    <property type="protein sequence ID" value="GGW76882.1"/>
    <property type="molecule type" value="Genomic_DNA"/>
</dbReference>
<reference evidence="2" key="1">
    <citation type="journal article" date="2014" name="Int. J. Syst. Evol. Microbiol.">
        <title>Complete genome sequence of Corynebacterium casei LMG S-19264T (=DSM 44701T), isolated from a smear-ripened cheese.</title>
        <authorList>
            <consortium name="US DOE Joint Genome Institute (JGI-PGF)"/>
            <person name="Walter F."/>
            <person name="Albersmeier A."/>
            <person name="Kalinowski J."/>
            <person name="Ruckert C."/>
        </authorList>
    </citation>
    <scope>NUCLEOTIDE SEQUENCE</scope>
    <source>
        <strain evidence="2">KCTC 22164</strain>
    </source>
</reference>
<dbReference type="GO" id="GO:0010181">
    <property type="term" value="F:FMN binding"/>
    <property type="evidence" value="ECO:0007669"/>
    <property type="project" value="InterPro"/>
</dbReference>
<dbReference type="AlphaFoldDB" id="A0A918MUZ9"/>
<reference evidence="2" key="2">
    <citation type="submission" date="2020-09" db="EMBL/GenBank/DDBJ databases">
        <authorList>
            <person name="Sun Q."/>
            <person name="Kim S."/>
        </authorList>
    </citation>
    <scope>NUCLEOTIDE SEQUENCE</scope>
    <source>
        <strain evidence="2">KCTC 22164</strain>
    </source>
</reference>
<dbReference type="Gene3D" id="2.30.110.10">
    <property type="entry name" value="Electron Transport, Fmn-binding Protein, Chain A"/>
    <property type="match status" value="1"/>
</dbReference>
<dbReference type="Proteomes" id="UP000631300">
    <property type="component" value="Unassembled WGS sequence"/>
</dbReference>
<comment type="caution">
    <text evidence="2">The sequence shown here is derived from an EMBL/GenBank/DDBJ whole genome shotgun (WGS) entry which is preliminary data.</text>
</comment>
<protein>
    <recommendedName>
        <fullName evidence="1">Pyridoxamine 5'-phosphate oxidase Alr4036 family FMN-binding domain-containing protein</fullName>
    </recommendedName>
</protein>
<dbReference type="PANTHER" id="PTHR28243:SF1">
    <property type="entry name" value="PYRIDOXAMINE 5'-PHOSPHATE OXIDASE ALR4036 FAMILY FMN-BINDING DOMAIN-CONTAINING PROTEIN"/>
    <property type="match status" value="1"/>
</dbReference>
<keyword evidence="3" id="KW-1185">Reference proteome</keyword>
<name>A0A918MUZ9_9ALTE</name>
<gene>
    <name evidence="2" type="ORF">GCM10007391_07180</name>
</gene>
<organism evidence="2 3">
    <name type="scientific">Alteromonas halophila</name>
    <dbReference type="NCBI Taxonomy" id="516698"/>
    <lineage>
        <taxon>Bacteria</taxon>
        <taxon>Pseudomonadati</taxon>
        <taxon>Pseudomonadota</taxon>
        <taxon>Gammaproteobacteria</taxon>
        <taxon>Alteromonadales</taxon>
        <taxon>Alteromonadaceae</taxon>
        <taxon>Alteromonas/Salinimonas group</taxon>
        <taxon>Alteromonas</taxon>
    </lineage>
</organism>
<dbReference type="PANTHER" id="PTHR28243">
    <property type="entry name" value="AGL049CP"/>
    <property type="match status" value="1"/>
</dbReference>
<accession>A0A918MUZ9</accession>